<dbReference type="RefSeq" id="WP_167475277.1">
    <property type="nucleotide sequence ID" value="NZ_CP046172.1"/>
</dbReference>
<accession>A0A6G9YHE1</accession>
<dbReference type="AlphaFoldDB" id="A0A6G9YHE1"/>
<name>A0A6G9YHE1_9NOCA</name>
<reference evidence="1 2" key="1">
    <citation type="journal article" date="2019" name="ACS Chem. Biol.">
        <title>Identification and Mobilization of a Cryptic Antibiotic Biosynthesis Gene Locus from a Human-Pathogenic Nocardia Isolate.</title>
        <authorList>
            <person name="Herisse M."/>
            <person name="Ishida K."/>
            <person name="Porter J.L."/>
            <person name="Howden B."/>
            <person name="Hertweck C."/>
            <person name="Stinear T.P."/>
            <person name="Pidot S.J."/>
        </authorList>
    </citation>
    <scope>NUCLEOTIDE SEQUENCE [LARGE SCALE GENOMIC DNA]</scope>
    <source>
        <strain evidence="1 2">AUSMDU00012717</strain>
    </source>
</reference>
<proteinExistence type="predicted"/>
<protein>
    <submittedName>
        <fullName evidence="1">Uncharacterized protein</fullName>
    </submittedName>
</protein>
<sequence length="99" mass="10578">MTGDVLVVRELDVGGRRVRVTINTPQRISESTGIGYLCHVGIEGWAAHPVRLQARSATVPQTVRTALSTVTGRLGIGVDALLGDAHIGTRYRESRVMAG</sequence>
<dbReference type="EMBL" id="CP046172">
    <property type="protein sequence ID" value="QIS12611.1"/>
    <property type="molecule type" value="Genomic_DNA"/>
</dbReference>
<evidence type="ECO:0000313" key="1">
    <source>
        <dbReference type="EMBL" id="QIS12611.1"/>
    </source>
</evidence>
<keyword evidence="2" id="KW-1185">Reference proteome</keyword>
<gene>
    <name evidence="1" type="ORF">F5544_23765</name>
</gene>
<organism evidence="1 2">
    <name type="scientific">Nocardia arthritidis</name>
    <dbReference type="NCBI Taxonomy" id="228602"/>
    <lineage>
        <taxon>Bacteria</taxon>
        <taxon>Bacillati</taxon>
        <taxon>Actinomycetota</taxon>
        <taxon>Actinomycetes</taxon>
        <taxon>Mycobacteriales</taxon>
        <taxon>Nocardiaceae</taxon>
        <taxon>Nocardia</taxon>
    </lineage>
</organism>
<dbReference type="Proteomes" id="UP000503540">
    <property type="component" value="Chromosome"/>
</dbReference>
<dbReference type="KEGG" id="nah:F5544_23765"/>
<evidence type="ECO:0000313" key="2">
    <source>
        <dbReference type="Proteomes" id="UP000503540"/>
    </source>
</evidence>